<comment type="subcellular location">
    <subcellularLocation>
        <location evidence="1">Membrane</location>
        <topology evidence="1">Multi-pass membrane protein</topology>
    </subcellularLocation>
</comment>
<evidence type="ECO:0000256" key="5">
    <source>
        <dbReference type="ARBA" id="ARBA00022832"/>
    </source>
</evidence>
<evidence type="ECO:0000256" key="9">
    <source>
        <dbReference type="ARBA" id="ARBA00023160"/>
    </source>
</evidence>
<keyword evidence="5 10" id="KW-0276">Fatty acid metabolism</keyword>
<keyword evidence="3 10" id="KW-0808">Transferase</keyword>
<keyword evidence="4 10" id="KW-0812">Transmembrane</keyword>
<dbReference type="Proteomes" id="UP001652626">
    <property type="component" value="Chromosome 6"/>
</dbReference>
<dbReference type="InterPro" id="IPR030457">
    <property type="entry name" value="ELO_CS"/>
</dbReference>
<feature type="transmembrane region" description="Helical" evidence="10">
    <location>
        <begin position="28"/>
        <end position="49"/>
    </location>
</feature>
<dbReference type="PANTHER" id="PTHR11157:SF69">
    <property type="entry name" value="ELONGATION OF VERY LONG CHAIN FATTY ACIDS PROTEIN 7"/>
    <property type="match status" value="1"/>
</dbReference>
<dbReference type="GO" id="GO:0034625">
    <property type="term" value="P:fatty acid elongation, monounsaturated fatty acid"/>
    <property type="evidence" value="ECO:0007669"/>
    <property type="project" value="TreeGrafter"/>
</dbReference>
<dbReference type="GO" id="GO:0009922">
    <property type="term" value="F:fatty acid elongase activity"/>
    <property type="evidence" value="ECO:0007669"/>
    <property type="project" value="UniProtKB-EC"/>
</dbReference>
<evidence type="ECO:0000256" key="1">
    <source>
        <dbReference type="ARBA" id="ARBA00004141"/>
    </source>
</evidence>
<evidence type="ECO:0000256" key="10">
    <source>
        <dbReference type="RuleBase" id="RU361115"/>
    </source>
</evidence>
<evidence type="ECO:0000256" key="8">
    <source>
        <dbReference type="ARBA" id="ARBA00023136"/>
    </source>
</evidence>
<dbReference type="RefSeq" id="XP_026485990.1">
    <property type="nucleotide sequence ID" value="XM_026630205.2"/>
</dbReference>
<dbReference type="GO" id="GO:0034626">
    <property type="term" value="P:fatty acid elongation, polyunsaturated fatty acid"/>
    <property type="evidence" value="ECO:0007669"/>
    <property type="project" value="TreeGrafter"/>
</dbReference>
<gene>
    <name evidence="12" type="primary">LOC113393359</name>
</gene>
<dbReference type="GO" id="GO:0030148">
    <property type="term" value="P:sphingolipid biosynthetic process"/>
    <property type="evidence" value="ECO:0007669"/>
    <property type="project" value="TreeGrafter"/>
</dbReference>
<proteinExistence type="inferred from homology"/>
<feature type="transmembrane region" description="Helical" evidence="10">
    <location>
        <begin position="207"/>
        <end position="225"/>
    </location>
</feature>
<feature type="transmembrane region" description="Helical" evidence="10">
    <location>
        <begin position="231"/>
        <end position="250"/>
    </location>
</feature>
<dbReference type="GO" id="GO:0005789">
    <property type="term" value="C:endoplasmic reticulum membrane"/>
    <property type="evidence" value="ECO:0007669"/>
    <property type="project" value="TreeGrafter"/>
</dbReference>
<keyword evidence="9 10" id="KW-0275">Fatty acid biosynthesis</keyword>
<evidence type="ECO:0000256" key="4">
    <source>
        <dbReference type="ARBA" id="ARBA00022692"/>
    </source>
</evidence>
<evidence type="ECO:0000256" key="6">
    <source>
        <dbReference type="ARBA" id="ARBA00022989"/>
    </source>
</evidence>
<dbReference type="AlphaFoldDB" id="A0A8B8HN58"/>
<sequence>MDENLTVDNSTIENMWKNNGELNYVSQWLLMNTPIPLVIITITYLLFVIKIGPNFMKNRPPFSLNNVLRTYNTVQVAYALYLCYKGSKLIWQNGFIGKSCLMETQESRYIITSNTYFYFFAKVTELLDTVFFVLRKKDDQVTFLHVYHHLTIMWCTWFNLKYEPSYSTIFLGTLNSYVHVIMYSYYGLSTFPEMAKKLWWKKYITSLQLVQFVLMLLQSAASAIFPGCPPSYTLMIMIYINASLFIYLFGKFYIKSYLNSNDAKCNIKPDVNRYYIEKIK</sequence>
<keyword evidence="2 10" id="KW-0444">Lipid biosynthesis</keyword>
<name>A0A8B8HN58_VANTA</name>
<evidence type="ECO:0000256" key="7">
    <source>
        <dbReference type="ARBA" id="ARBA00023098"/>
    </source>
</evidence>
<dbReference type="PANTHER" id="PTHR11157">
    <property type="entry name" value="FATTY ACID ACYL TRANSFERASE-RELATED"/>
    <property type="match status" value="1"/>
</dbReference>
<organism evidence="11 12">
    <name type="scientific">Vanessa tameamea</name>
    <name type="common">Kamehameha butterfly</name>
    <dbReference type="NCBI Taxonomy" id="334116"/>
    <lineage>
        <taxon>Eukaryota</taxon>
        <taxon>Metazoa</taxon>
        <taxon>Ecdysozoa</taxon>
        <taxon>Arthropoda</taxon>
        <taxon>Hexapoda</taxon>
        <taxon>Insecta</taxon>
        <taxon>Pterygota</taxon>
        <taxon>Neoptera</taxon>
        <taxon>Endopterygota</taxon>
        <taxon>Lepidoptera</taxon>
        <taxon>Glossata</taxon>
        <taxon>Ditrysia</taxon>
        <taxon>Papilionoidea</taxon>
        <taxon>Nymphalidae</taxon>
        <taxon>Nymphalinae</taxon>
        <taxon>Vanessa</taxon>
    </lineage>
</organism>
<protein>
    <recommendedName>
        <fullName evidence="10">Elongation of very long chain fatty acids protein</fullName>
        <ecNumber evidence="10">2.3.1.199</ecNumber>
    </recommendedName>
    <alternativeName>
        <fullName evidence="10">Very-long-chain 3-oxoacyl-CoA synthase</fullName>
    </alternativeName>
</protein>
<dbReference type="OMA" id="SCLMETE"/>
<dbReference type="EC" id="2.3.1.199" evidence="10"/>
<reference evidence="12" key="1">
    <citation type="submission" date="2025-08" db="UniProtKB">
        <authorList>
            <consortium name="RefSeq"/>
        </authorList>
    </citation>
    <scope>IDENTIFICATION</scope>
    <source>
        <tissue evidence="12">Whole body</tissue>
    </source>
</reference>
<dbReference type="PROSITE" id="PS01188">
    <property type="entry name" value="ELO"/>
    <property type="match status" value="1"/>
</dbReference>
<keyword evidence="8 10" id="KW-0472">Membrane</keyword>
<dbReference type="Pfam" id="PF01151">
    <property type="entry name" value="ELO"/>
    <property type="match status" value="1"/>
</dbReference>
<evidence type="ECO:0000256" key="2">
    <source>
        <dbReference type="ARBA" id="ARBA00022516"/>
    </source>
</evidence>
<dbReference type="InterPro" id="IPR002076">
    <property type="entry name" value="ELO_fam"/>
</dbReference>
<evidence type="ECO:0000313" key="12">
    <source>
        <dbReference type="RefSeq" id="XP_026485990.1"/>
    </source>
</evidence>
<dbReference type="OrthoDB" id="434092at2759"/>
<dbReference type="GO" id="GO:0019367">
    <property type="term" value="P:fatty acid elongation, saturated fatty acid"/>
    <property type="evidence" value="ECO:0007669"/>
    <property type="project" value="TreeGrafter"/>
</dbReference>
<dbReference type="GeneID" id="113393359"/>
<keyword evidence="6 10" id="KW-1133">Transmembrane helix</keyword>
<evidence type="ECO:0000256" key="3">
    <source>
        <dbReference type="ARBA" id="ARBA00022679"/>
    </source>
</evidence>
<accession>A0A8B8HN58</accession>
<keyword evidence="11" id="KW-1185">Reference proteome</keyword>
<keyword evidence="7 10" id="KW-0443">Lipid metabolism</keyword>
<comment type="catalytic activity">
    <reaction evidence="10">
        <text>a very-long-chain acyl-CoA + malonyl-CoA + H(+) = a very-long-chain 3-oxoacyl-CoA + CO2 + CoA</text>
        <dbReference type="Rhea" id="RHEA:32727"/>
        <dbReference type="ChEBI" id="CHEBI:15378"/>
        <dbReference type="ChEBI" id="CHEBI:16526"/>
        <dbReference type="ChEBI" id="CHEBI:57287"/>
        <dbReference type="ChEBI" id="CHEBI:57384"/>
        <dbReference type="ChEBI" id="CHEBI:90725"/>
        <dbReference type="ChEBI" id="CHEBI:90736"/>
        <dbReference type="EC" id="2.3.1.199"/>
    </reaction>
</comment>
<dbReference type="GO" id="GO:0042761">
    <property type="term" value="P:very long-chain fatty acid biosynthetic process"/>
    <property type="evidence" value="ECO:0007669"/>
    <property type="project" value="TreeGrafter"/>
</dbReference>
<evidence type="ECO:0000313" key="11">
    <source>
        <dbReference type="Proteomes" id="UP001652626"/>
    </source>
</evidence>
<comment type="similarity">
    <text evidence="10">Belongs to the ELO family.</text>
</comment>
<feature type="transmembrane region" description="Helical" evidence="10">
    <location>
        <begin position="166"/>
        <end position="186"/>
    </location>
</feature>
<feature type="transmembrane region" description="Helical" evidence="10">
    <location>
        <begin position="141"/>
        <end position="160"/>
    </location>
</feature>